<dbReference type="AlphaFoldDB" id="A0A498JJ88"/>
<dbReference type="Proteomes" id="UP000290289">
    <property type="component" value="Chromosome 6"/>
</dbReference>
<protein>
    <submittedName>
        <fullName evidence="1">Uncharacterized protein</fullName>
    </submittedName>
</protein>
<keyword evidence="2" id="KW-1185">Reference proteome</keyword>
<gene>
    <name evidence="1" type="ORF">DVH24_008479</name>
</gene>
<dbReference type="STRING" id="3750.A0A498JJ88"/>
<dbReference type="PANTHER" id="PTHR47158:SF1">
    <property type="entry name" value="OS08G0239000 PROTEIN"/>
    <property type="match status" value="1"/>
</dbReference>
<proteinExistence type="predicted"/>
<dbReference type="PANTHER" id="PTHR47158">
    <property type="entry name" value="OS08G0239000 PROTEIN"/>
    <property type="match status" value="1"/>
</dbReference>
<organism evidence="1 2">
    <name type="scientific">Malus domestica</name>
    <name type="common">Apple</name>
    <name type="synonym">Pyrus malus</name>
    <dbReference type="NCBI Taxonomy" id="3750"/>
    <lineage>
        <taxon>Eukaryota</taxon>
        <taxon>Viridiplantae</taxon>
        <taxon>Streptophyta</taxon>
        <taxon>Embryophyta</taxon>
        <taxon>Tracheophyta</taxon>
        <taxon>Spermatophyta</taxon>
        <taxon>Magnoliopsida</taxon>
        <taxon>eudicotyledons</taxon>
        <taxon>Gunneridae</taxon>
        <taxon>Pentapetalae</taxon>
        <taxon>rosids</taxon>
        <taxon>fabids</taxon>
        <taxon>Rosales</taxon>
        <taxon>Rosaceae</taxon>
        <taxon>Amygdaloideae</taxon>
        <taxon>Maleae</taxon>
        <taxon>Malus</taxon>
    </lineage>
</organism>
<name>A0A498JJ88_MALDO</name>
<accession>A0A498JJ88</accession>
<dbReference type="EMBL" id="RDQH01000332">
    <property type="protein sequence ID" value="RXH95979.1"/>
    <property type="molecule type" value="Genomic_DNA"/>
</dbReference>
<evidence type="ECO:0000313" key="2">
    <source>
        <dbReference type="Proteomes" id="UP000290289"/>
    </source>
</evidence>
<evidence type="ECO:0000313" key="1">
    <source>
        <dbReference type="EMBL" id="RXH95979.1"/>
    </source>
</evidence>
<sequence>MKRKAVDAFRQNRNLSDSSSISTMFLDRKAQLEVPKRHAIIYSFYAPKLKRVMEVDSQRPPNPDSSRP</sequence>
<reference evidence="1 2" key="1">
    <citation type="submission" date="2018-10" db="EMBL/GenBank/DDBJ databases">
        <title>A high-quality apple genome assembly.</title>
        <authorList>
            <person name="Hu J."/>
        </authorList>
    </citation>
    <scope>NUCLEOTIDE SEQUENCE [LARGE SCALE GENOMIC DNA]</scope>
    <source>
        <strain evidence="2">cv. HFTH1</strain>
        <tissue evidence="1">Young leaf</tissue>
    </source>
</reference>
<comment type="caution">
    <text evidence="1">The sequence shown here is derived from an EMBL/GenBank/DDBJ whole genome shotgun (WGS) entry which is preliminary data.</text>
</comment>